<dbReference type="Proteomes" id="UP000265566">
    <property type="component" value="Chromosome 3"/>
</dbReference>
<sequence>MLVIRDLANIGTWPWSAIGLVFLYEQLNLTSDSNAGSVGGYMSLLMGWVIAHLRHVVPRSRYQDYERDNPFVGRWRPQMGFRHADHFRGLLDSMEHYHVTWTPYEH</sequence>
<organism evidence="3 4">
    <name type="scientific">Medicago truncatula</name>
    <name type="common">Barrel medic</name>
    <name type="synonym">Medicago tribuloides</name>
    <dbReference type="NCBI Taxonomy" id="3880"/>
    <lineage>
        <taxon>Eukaryota</taxon>
        <taxon>Viridiplantae</taxon>
        <taxon>Streptophyta</taxon>
        <taxon>Embryophyta</taxon>
        <taxon>Tracheophyta</taxon>
        <taxon>Spermatophyta</taxon>
        <taxon>Magnoliopsida</taxon>
        <taxon>eudicotyledons</taxon>
        <taxon>Gunneridae</taxon>
        <taxon>Pentapetalae</taxon>
        <taxon>rosids</taxon>
        <taxon>fabids</taxon>
        <taxon>Fabales</taxon>
        <taxon>Fabaceae</taxon>
        <taxon>Papilionoideae</taxon>
        <taxon>50 kb inversion clade</taxon>
        <taxon>NPAAA clade</taxon>
        <taxon>Hologalegina</taxon>
        <taxon>IRL clade</taxon>
        <taxon>Trifolieae</taxon>
        <taxon>Medicago</taxon>
    </lineage>
</organism>
<dbReference type="EMBL" id="PSQE01000003">
    <property type="protein sequence ID" value="RHN69398.1"/>
    <property type="molecule type" value="Genomic_DNA"/>
</dbReference>
<dbReference type="Pfam" id="PF10536">
    <property type="entry name" value="PMD"/>
    <property type="match status" value="1"/>
</dbReference>
<dbReference type="Gramene" id="rna17863">
    <property type="protein sequence ID" value="RHN69398.1"/>
    <property type="gene ID" value="gene17863"/>
</dbReference>
<evidence type="ECO:0000313" key="3">
    <source>
        <dbReference type="EMBL" id="RHN69398.1"/>
    </source>
</evidence>
<evidence type="ECO:0000313" key="4">
    <source>
        <dbReference type="Proteomes" id="UP000265566"/>
    </source>
</evidence>
<feature type="transmembrane region" description="Helical" evidence="1">
    <location>
        <begin position="36"/>
        <end position="57"/>
    </location>
</feature>
<name>A0A396IXM5_MEDTR</name>
<dbReference type="AlphaFoldDB" id="A0A396IXM5"/>
<comment type="caution">
    <text evidence="3">The sequence shown here is derived from an EMBL/GenBank/DDBJ whole genome shotgun (WGS) entry which is preliminary data.</text>
</comment>
<feature type="domain" description="Aminotransferase-like plant mobile" evidence="2">
    <location>
        <begin position="3"/>
        <end position="105"/>
    </location>
</feature>
<reference evidence="4" key="1">
    <citation type="journal article" date="2018" name="Nat. Plants">
        <title>Whole-genome landscape of Medicago truncatula symbiotic genes.</title>
        <authorList>
            <person name="Pecrix Y."/>
            <person name="Staton S.E."/>
            <person name="Sallet E."/>
            <person name="Lelandais-Briere C."/>
            <person name="Moreau S."/>
            <person name="Carrere S."/>
            <person name="Blein T."/>
            <person name="Jardinaud M.F."/>
            <person name="Latrasse D."/>
            <person name="Zouine M."/>
            <person name="Zahm M."/>
            <person name="Kreplak J."/>
            <person name="Mayjonade B."/>
            <person name="Satge C."/>
            <person name="Perez M."/>
            <person name="Cauet S."/>
            <person name="Marande W."/>
            <person name="Chantry-Darmon C."/>
            <person name="Lopez-Roques C."/>
            <person name="Bouchez O."/>
            <person name="Berard A."/>
            <person name="Debelle F."/>
            <person name="Munos S."/>
            <person name="Bendahmane A."/>
            <person name="Berges H."/>
            <person name="Niebel A."/>
            <person name="Buitink J."/>
            <person name="Frugier F."/>
            <person name="Benhamed M."/>
            <person name="Crespi M."/>
            <person name="Gouzy J."/>
            <person name="Gamas P."/>
        </authorList>
    </citation>
    <scope>NUCLEOTIDE SEQUENCE [LARGE SCALE GENOMIC DNA]</scope>
    <source>
        <strain evidence="4">cv. Jemalong A17</strain>
    </source>
</reference>
<evidence type="ECO:0000256" key="1">
    <source>
        <dbReference type="SAM" id="Phobius"/>
    </source>
</evidence>
<gene>
    <name evidence="3" type="ORF">MtrunA17_Chr3g0124311</name>
</gene>
<feature type="transmembrane region" description="Helical" evidence="1">
    <location>
        <begin position="7"/>
        <end position="24"/>
    </location>
</feature>
<evidence type="ECO:0000259" key="2">
    <source>
        <dbReference type="Pfam" id="PF10536"/>
    </source>
</evidence>
<dbReference type="InterPro" id="IPR019557">
    <property type="entry name" value="AminoTfrase-like_pln_mobile"/>
</dbReference>
<protein>
    <submittedName>
        <fullName evidence="3">Putative aminotransferase-like, plant mobile domain-containing protein</fullName>
    </submittedName>
</protein>
<keyword evidence="1" id="KW-1133">Transmembrane helix</keyword>
<proteinExistence type="predicted"/>
<keyword evidence="3" id="KW-0808">Transferase</keyword>
<keyword evidence="1" id="KW-0812">Transmembrane</keyword>
<accession>A0A396IXM5</accession>
<dbReference type="GO" id="GO:0008483">
    <property type="term" value="F:transaminase activity"/>
    <property type="evidence" value="ECO:0007669"/>
    <property type="project" value="UniProtKB-KW"/>
</dbReference>
<keyword evidence="1" id="KW-0472">Membrane</keyword>
<keyword evidence="3" id="KW-0032">Aminotransferase</keyword>